<feature type="domain" description="RapZ C-terminal" evidence="6">
    <location>
        <begin position="168"/>
        <end position="288"/>
    </location>
</feature>
<dbReference type="Proteomes" id="UP000187408">
    <property type="component" value="Unassembled WGS sequence"/>
</dbReference>
<dbReference type="RefSeq" id="WP_076713416.1">
    <property type="nucleotide sequence ID" value="NZ_MOEN01000030.1"/>
</dbReference>
<dbReference type="AlphaFoldDB" id="A0A1R1MJW3"/>
<evidence type="ECO:0000256" key="4">
    <source>
        <dbReference type="HAMAP-Rule" id="MF_00636"/>
    </source>
</evidence>
<evidence type="ECO:0000256" key="3">
    <source>
        <dbReference type="ARBA" id="ARBA00023134"/>
    </source>
</evidence>
<dbReference type="Pfam" id="PF03668">
    <property type="entry name" value="RapZ-like_N"/>
    <property type="match status" value="1"/>
</dbReference>
<dbReference type="Gene3D" id="3.40.50.300">
    <property type="entry name" value="P-loop containing nucleotide triphosphate hydrolases"/>
    <property type="match status" value="1"/>
</dbReference>
<keyword evidence="2 4" id="KW-0067">ATP-binding</keyword>
<organism evidence="7 8">
    <name type="scientific">Desulfurobacterium indicum</name>
    <dbReference type="NCBI Taxonomy" id="1914305"/>
    <lineage>
        <taxon>Bacteria</taxon>
        <taxon>Pseudomonadati</taxon>
        <taxon>Aquificota</taxon>
        <taxon>Aquificia</taxon>
        <taxon>Desulfurobacteriales</taxon>
        <taxon>Desulfurobacteriaceae</taxon>
        <taxon>Desulfurobacterium</taxon>
    </lineage>
</organism>
<keyword evidence="8" id="KW-1185">Reference proteome</keyword>
<feature type="binding site" evidence="4">
    <location>
        <begin position="12"/>
        <end position="19"/>
    </location>
    <ligand>
        <name>ATP</name>
        <dbReference type="ChEBI" id="CHEBI:30616"/>
    </ligand>
</feature>
<dbReference type="PANTHER" id="PTHR30448:SF0">
    <property type="entry name" value="RNASE ADAPTER PROTEIN RAPZ"/>
    <property type="match status" value="1"/>
</dbReference>
<dbReference type="HAMAP" id="MF_00636">
    <property type="entry name" value="RapZ_like"/>
    <property type="match status" value="1"/>
</dbReference>
<dbReference type="GO" id="GO:0005524">
    <property type="term" value="F:ATP binding"/>
    <property type="evidence" value="ECO:0007669"/>
    <property type="project" value="UniProtKB-UniRule"/>
</dbReference>
<reference evidence="7 8" key="1">
    <citation type="submission" date="2016-10" db="EMBL/GenBank/DDBJ databases">
        <title>Genome sequence of a sulfur-reducing bacterium Desulfurobacterium indicum K6013.</title>
        <authorList>
            <person name="Cao J."/>
            <person name="Shao Z."/>
            <person name="Alain K."/>
            <person name="Jebbar M."/>
        </authorList>
    </citation>
    <scope>NUCLEOTIDE SEQUENCE [LARGE SCALE GENOMIC DNA]</scope>
    <source>
        <strain evidence="7 8">K6013</strain>
    </source>
</reference>
<feature type="domain" description="RapZ-like N-terminal" evidence="5">
    <location>
        <begin position="6"/>
        <end position="162"/>
    </location>
</feature>
<dbReference type="Pfam" id="PF22740">
    <property type="entry name" value="PapZ_C"/>
    <property type="match status" value="1"/>
</dbReference>
<name>A0A1R1MJW3_9BACT</name>
<dbReference type="InterPro" id="IPR053931">
    <property type="entry name" value="RapZ_C"/>
</dbReference>
<gene>
    <name evidence="7" type="ORF">BLW93_07160</name>
</gene>
<dbReference type="InterPro" id="IPR005337">
    <property type="entry name" value="RapZ-like"/>
</dbReference>
<keyword evidence="3 4" id="KW-0342">GTP-binding</keyword>
<proteinExistence type="inferred from homology"/>
<evidence type="ECO:0000259" key="5">
    <source>
        <dbReference type="Pfam" id="PF03668"/>
    </source>
</evidence>
<sequence length="302" mass="35026">MKETKKIIIITGLSGGGKSTAAKYLEDLEFYCIDNIPPDLIPNLFHLINENPEIHRAALVLDIRNPKFRELAGGMLQRLKKEFPEVEVWFFKADEKTLIKRFSETRRPHPLQRYESEKSLQELIEEEIEYLKPVEEEATKILDTSHMTPHELKQLIKDLIAGGKGTFKITFLSFGFKYGIPQEADNVFDVRFLPNPHFVPELRAKTGMDKEVKKFILKFPETLSLIEKLKDLIFFTIPHYYREGKSYLTFAFGCTGGQHRSVAIAEILAEAVAKEFPDFDIFVEHREQKKRKNISKRSHAKK</sequence>
<dbReference type="InterPro" id="IPR053930">
    <property type="entry name" value="RapZ-like_N"/>
</dbReference>
<comment type="caution">
    <text evidence="7">The sequence shown here is derived from an EMBL/GenBank/DDBJ whole genome shotgun (WGS) entry which is preliminary data.</text>
</comment>
<evidence type="ECO:0000256" key="1">
    <source>
        <dbReference type="ARBA" id="ARBA00022741"/>
    </source>
</evidence>
<dbReference type="NCBIfam" id="NF003828">
    <property type="entry name" value="PRK05416.1"/>
    <property type="match status" value="1"/>
</dbReference>
<dbReference type="GO" id="GO:0005525">
    <property type="term" value="F:GTP binding"/>
    <property type="evidence" value="ECO:0007669"/>
    <property type="project" value="UniProtKB-UniRule"/>
</dbReference>
<dbReference type="InterPro" id="IPR027417">
    <property type="entry name" value="P-loop_NTPase"/>
</dbReference>
<dbReference type="STRING" id="1914305.BLW93_07160"/>
<dbReference type="EMBL" id="MOEN01000030">
    <property type="protein sequence ID" value="OMH40053.1"/>
    <property type="molecule type" value="Genomic_DNA"/>
</dbReference>
<accession>A0A1R1MJW3</accession>
<dbReference type="PANTHER" id="PTHR30448">
    <property type="entry name" value="RNASE ADAPTER PROTEIN RAPZ"/>
    <property type="match status" value="1"/>
</dbReference>
<dbReference type="PIRSF" id="PIRSF005052">
    <property type="entry name" value="P-loopkin"/>
    <property type="match status" value="1"/>
</dbReference>
<feature type="binding site" evidence="4">
    <location>
        <begin position="62"/>
        <end position="65"/>
    </location>
    <ligand>
        <name>GTP</name>
        <dbReference type="ChEBI" id="CHEBI:37565"/>
    </ligand>
</feature>
<evidence type="ECO:0000259" key="6">
    <source>
        <dbReference type="Pfam" id="PF22740"/>
    </source>
</evidence>
<evidence type="ECO:0000256" key="2">
    <source>
        <dbReference type="ARBA" id="ARBA00022840"/>
    </source>
</evidence>
<protein>
    <submittedName>
        <fullName evidence="7">RNase adaptor protein RapZ</fullName>
    </submittedName>
</protein>
<evidence type="ECO:0000313" key="8">
    <source>
        <dbReference type="Proteomes" id="UP000187408"/>
    </source>
</evidence>
<dbReference type="OrthoDB" id="9784461at2"/>
<keyword evidence="1 4" id="KW-0547">Nucleotide-binding</keyword>
<dbReference type="SUPFAM" id="SSF52540">
    <property type="entry name" value="P-loop containing nucleoside triphosphate hydrolases"/>
    <property type="match status" value="1"/>
</dbReference>
<evidence type="ECO:0000313" key="7">
    <source>
        <dbReference type="EMBL" id="OMH40053.1"/>
    </source>
</evidence>